<dbReference type="GO" id="GO:0003700">
    <property type="term" value="F:DNA-binding transcription factor activity"/>
    <property type="evidence" value="ECO:0007669"/>
    <property type="project" value="TreeGrafter"/>
</dbReference>
<dbReference type="InterPro" id="IPR009057">
    <property type="entry name" value="Homeodomain-like_sf"/>
</dbReference>
<proteinExistence type="predicted"/>
<dbReference type="InterPro" id="IPR003012">
    <property type="entry name" value="Tet_transcr_reg_TetR"/>
</dbReference>
<keyword evidence="1" id="KW-0678">Repressor</keyword>
<dbReference type="Gene3D" id="1.10.10.60">
    <property type="entry name" value="Homeodomain-like"/>
    <property type="match status" value="1"/>
</dbReference>
<evidence type="ECO:0000256" key="5">
    <source>
        <dbReference type="PROSITE-ProRule" id="PRU00335"/>
    </source>
</evidence>
<comment type="caution">
    <text evidence="7">The sequence shown here is derived from an EMBL/GenBank/DDBJ whole genome shotgun (WGS) entry which is preliminary data.</text>
</comment>
<dbReference type="GO" id="GO:0000976">
    <property type="term" value="F:transcription cis-regulatory region binding"/>
    <property type="evidence" value="ECO:0007669"/>
    <property type="project" value="TreeGrafter"/>
</dbReference>
<protein>
    <submittedName>
        <fullName evidence="7">TetR/AcrR family tetracycline transcriptional repressor</fullName>
    </submittedName>
</protein>
<dbReference type="Gene3D" id="1.10.357.10">
    <property type="entry name" value="Tetracycline Repressor, domain 2"/>
    <property type="match status" value="1"/>
</dbReference>
<sequence>MTTTRRQDEIVEAALGLLDERGADAVSLRAVADRLGVRLNTVSWHVKTKARLLELMADVILADLSLDDLPDDWEQRIREITRRYRGALLAHRDGARIVAGTYAAERHTLRTAEAMVACLLSGGLPERDAAWACWVLVYFTLGLTQEEQGASELADTLAEAVSPHAHPALTRVFGHLAGGTFAERHDFGLDLIVRSLRTGASAGPAWEPARTPGGDGR</sequence>
<dbReference type="PANTHER" id="PTHR30055">
    <property type="entry name" value="HTH-TYPE TRANSCRIPTIONAL REGULATOR RUTR"/>
    <property type="match status" value="1"/>
</dbReference>
<feature type="domain" description="HTH tetR-type" evidence="6">
    <location>
        <begin position="4"/>
        <end position="64"/>
    </location>
</feature>
<dbReference type="InterPro" id="IPR001647">
    <property type="entry name" value="HTH_TetR"/>
</dbReference>
<dbReference type="InterPro" id="IPR050109">
    <property type="entry name" value="HTH-type_TetR-like_transc_reg"/>
</dbReference>
<accession>A0A7W9IJI4</accession>
<evidence type="ECO:0000259" key="6">
    <source>
        <dbReference type="PROSITE" id="PS50977"/>
    </source>
</evidence>
<keyword evidence="3 5" id="KW-0238">DNA-binding</keyword>
<dbReference type="InterPro" id="IPR036271">
    <property type="entry name" value="Tet_transcr_reg_TetR-rel_C_sf"/>
</dbReference>
<dbReference type="EMBL" id="JACHMP010000001">
    <property type="protein sequence ID" value="MBB5821865.1"/>
    <property type="molecule type" value="Genomic_DNA"/>
</dbReference>
<dbReference type="Pfam" id="PF02909">
    <property type="entry name" value="TetR_C_1"/>
    <property type="match status" value="1"/>
</dbReference>
<gene>
    <name evidence="7" type="ORF">F4562_004927</name>
</gene>
<dbReference type="SUPFAM" id="SSF46689">
    <property type="entry name" value="Homeodomain-like"/>
    <property type="match status" value="1"/>
</dbReference>
<dbReference type="SUPFAM" id="SSF48498">
    <property type="entry name" value="Tetracyclin repressor-like, C-terminal domain"/>
    <property type="match status" value="1"/>
</dbReference>
<reference evidence="7 8" key="1">
    <citation type="submission" date="2020-08" db="EMBL/GenBank/DDBJ databases">
        <title>Sequencing the genomes of 1000 actinobacteria strains.</title>
        <authorList>
            <person name="Klenk H.-P."/>
        </authorList>
    </citation>
    <scope>NUCLEOTIDE SEQUENCE [LARGE SCALE GENOMIC DNA]</scope>
    <source>
        <strain evidence="7 8">DSM 46887</strain>
    </source>
</reference>
<evidence type="ECO:0000256" key="1">
    <source>
        <dbReference type="ARBA" id="ARBA00022491"/>
    </source>
</evidence>
<keyword evidence="4" id="KW-0804">Transcription</keyword>
<evidence type="ECO:0000313" key="7">
    <source>
        <dbReference type="EMBL" id="MBB5821865.1"/>
    </source>
</evidence>
<evidence type="ECO:0000256" key="3">
    <source>
        <dbReference type="ARBA" id="ARBA00023125"/>
    </source>
</evidence>
<organism evidence="7 8">
    <name type="scientific">Streptosporangium becharense</name>
    <dbReference type="NCBI Taxonomy" id="1816182"/>
    <lineage>
        <taxon>Bacteria</taxon>
        <taxon>Bacillati</taxon>
        <taxon>Actinomycetota</taxon>
        <taxon>Actinomycetes</taxon>
        <taxon>Streptosporangiales</taxon>
        <taxon>Streptosporangiaceae</taxon>
        <taxon>Streptosporangium</taxon>
    </lineage>
</organism>
<name>A0A7W9IJI4_9ACTN</name>
<dbReference type="Pfam" id="PF00440">
    <property type="entry name" value="TetR_N"/>
    <property type="match status" value="1"/>
</dbReference>
<dbReference type="PRINTS" id="PR00400">
    <property type="entry name" value="TETREPRESSOR"/>
</dbReference>
<feature type="DNA-binding region" description="H-T-H motif" evidence="5">
    <location>
        <begin position="27"/>
        <end position="46"/>
    </location>
</feature>
<evidence type="ECO:0000256" key="2">
    <source>
        <dbReference type="ARBA" id="ARBA00023015"/>
    </source>
</evidence>
<evidence type="ECO:0000256" key="4">
    <source>
        <dbReference type="ARBA" id="ARBA00023163"/>
    </source>
</evidence>
<dbReference type="GO" id="GO:0045892">
    <property type="term" value="P:negative regulation of DNA-templated transcription"/>
    <property type="evidence" value="ECO:0007669"/>
    <property type="project" value="InterPro"/>
</dbReference>
<dbReference type="InterPro" id="IPR004111">
    <property type="entry name" value="Repressor_TetR_C"/>
</dbReference>
<dbReference type="AlphaFoldDB" id="A0A7W9IJI4"/>
<keyword evidence="8" id="KW-1185">Reference proteome</keyword>
<dbReference type="GO" id="GO:0046677">
    <property type="term" value="P:response to antibiotic"/>
    <property type="evidence" value="ECO:0007669"/>
    <property type="project" value="InterPro"/>
</dbReference>
<dbReference type="PANTHER" id="PTHR30055:SF151">
    <property type="entry name" value="TRANSCRIPTIONAL REGULATORY PROTEIN"/>
    <property type="match status" value="1"/>
</dbReference>
<dbReference type="PROSITE" id="PS50977">
    <property type="entry name" value="HTH_TETR_2"/>
    <property type="match status" value="1"/>
</dbReference>
<dbReference type="Proteomes" id="UP000540685">
    <property type="component" value="Unassembled WGS sequence"/>
</dbReference>
<keyword evidence="2" id="KW-0805">Transcription regulation</keyword>
<dbReference type="PRINTS" id="PR00455">
    <property type="entry name" value="HTHTETR"/>
</dbReference>
<evidence type="ECO:0000313" key="8">
    <source>
        <dbReference type="Proteomes" id="UP000540685"/>
    </source>
</evidence>
<dbReference type="RefSeq" id="WP_311733947.1">
    <property type="nucleotide sequence ID" value="NZ_JACHMP010000001.1"/>
</dbReference>